<dbReference type="PANTHER" id="PTHR14237">
    <property type="entry name" value="MOLYBDOPTERIN COFACTOR SULFURASE MOSC"/>
    <property type="match status" value="1"/>
</dbReference>
<dbReference type="OrthoDB" id="17255at2759"/>
<gene>
    <name evidence="3" type="primary">LOC111130970</name>
</gene>
<dbReference type="Proteomes" id="UP000694844">
    <property type="component" value="Chromosome 4"/>
</dbReference>
<dbReference type="InterPro" id="IPR005303">
    <property type="entry name" value="MOCOS_middle"/>
</dbReference>
<accession>A0A8B8E3U9</accession>
<reference evidence="3" key="1">
    <citation type="submission" date="2025-08" db="UniProtKB">
        <authorList>
            <consortium name="RefSeq"/>
        </authorList>
    </citation>
    <scope>IDENTIFICATION</scope>
    <source>
        <tissue evidence="3">Whole sample</tissue>
    </source>
</reference>
<name>A0A8B8E3U9_CRAVI</name>
<dbReference type="Pfam" id="PF03473">
    <property type="entry name" value="MOSC"/>
    <property type="match status" value="1"/>
</dbReference>
<dbReference type="PROSITE" id="PS51340">
    <property type="entry name" value="MOSC"/>
    <property type="match status" value="1"/>
</dbReference>
<organism evidence="2 3">
    <name type="scientific">Crassostrea virginica</name>
    <name type="common">Eastern oyster</name>
    <dbReference type="NCBI Taxonomy" id="6565"/>
    <lineage>
        <taxon>Eukaryota</taxon>
        <taxon>Metazoa</taxon>
        <taxon>Spiralia</taxon>
        <taxon>Lophotrochozoa</taxon>
        <taxon>Mollusca</taxon>
        <taxon>Bivalvia</taxon>
        <taxon>Autobranchia</taxon>
        <taxon>Pteriomorphia</taxon>
        <taxon>Ostreida</taxon>
        <taxon>Ostreoidea</taxon>
        <taxon>Ostreidae</taxon>
        <taxon>Crassostrea</taxon>
    </lineage>
</organism>
<keyword evidence="2" id="KW-1185">Reference proteome</keyword>
<dbReference type="KEGG" id="cvn:111130970"/>
<dbReference type="GeneID" id="111130970"/>
<dbReference type="GO" id="GO:0030151">
    <property type="term" value="F:molybdenum ion binding"/>
    <property type="evidence" value="ECO:0007669"/>
    <property type="project" value="InterPro"/>
</dbReference>
<protein>
    <submittedName>
        <fullName evidence="3">Mitochondrial amidoxime reducing component 2-like</fullName>
    </submittedName>
</protein>
<dbReference type="SUPFAM" id="SSF141673">
    <property type="entry name" value="MOSC N-terminal domain-like"/>
    <property type="match status" value="1"/>
</dbReference>
<sequence length="325" mass="36303">MSEERWNVLLALSVASLGRWLASLWASRNRRDQFVRVGQVSDLSLFPVKSCQGIPLQKARAEVTGLVSEGLYDRQWMLVKPNGDFLSMRHYSKMALIRVSSHDGNLHLDAPGQQTLVLPKNPSVDQQRFIMTRVWGLRVLGMDCGNEAASWFQTFLGAEGVRLVVSSGTMPKKDSSKELKPWGNPAQPGDLALFSDFGGYLVMNEASLGALNDRLQNKVTFRSFRPNIVISGCDAFAEDCWEEIKIGDKRPLYFRILDPCTRCVLTTVNPDTGERNKDKQPLETLKQFRCFPPYGSDPIFGVNAALDNTGDIQVGDPVYAIRKSN</sequence>
<dbReference type="InterPro" id="IPR011037">
    <property type="entry name" value="Pyrv_Knase-like_insert_dom_sf"/>
</dbReference>
<dbReference type="GO" id="GO:0003824">
    <property type="term" value="F:catalytic activity"/>
    <property type="evidence" value="ECO:0007669"/>
    <property type="project" value="InterPro"/>
</dbReference>
<dbReference type="GO" id="GO:0030170">
    <property type="term" value="F:pyridoxal phosphate binding"/>
    <property type="evidence" value="ECO:0007669"/>
    <property type="project" value="InterPro"/>
</dbReference>
<feature type="domain" description="MOSC" evidence="1">
    <location>
        <begin position="163"/>
        <end position="321"/>
    </location>
</feature>
<dbReference type="InterPro" id="IPR005302">
    <property type="entry name" value="MoCF_Sase_C"/>
</dbReference>
<evidence type="ECO:0000259" key="1">
    <source>
        <dbReference type="PROSITE" id="PS51340"/>
    </source>
</evidence>
<evidence type="ECO:0000313" key="3">
    <source>
        <dbReference type="RefSeq" id="XP_022333986.1"/>
    </source>
</evidence>
<dbReference type="Pfam" id="PF03476">
    <property type="entry name" value="MOSC_N"/>
    <property type="match status" value="1"/>
</dbReference>
<proteinExistence type="predicted"/>
<dbReference type="PANTHER" id="PTHR14237:SF19">
    <property type="entry name" value="MITOCHONDRIAL AMIDOXIME REDUCING COMPONENT 1"/>
    <property type="match status" value="1"/>
</dbReference>
<dbReference type="SUPFAM" id="SSF50800">
    <property type="entry name" value="PK beta-barrel domain-like"/>
    <property type="match status" value="1"/>
</dbReference>
<evidence type="ECO:0000313" key="2">
    <source>
        <dbReference type="Proteomes" id="UP000694844"/>
    </source>
</evidence>
<dbReference type="AlphaFoldDB" id="A0A8B8E3U9"/>
<dbReference type="RefSeq" id="XP_022333986.1">
    <property type="nucleotide sequence ID" value="XM_022478278.1"/>
</dbReference>